<evidence type="ECO:0000256" key="1">
    <source>
        <dbReference type="SAM" id="MobiDB-lite"/>
    </source>
</evidence>
<dbReference type="EMBL" id="SMTK01000003">
    <property type="protein sequence ID" value="TDK25896.1"/>
    <property type="molecule type" value="Genomic_DNA"/>
</dbReference>
<accession>A0A4R5TXH7</accession>
<reference evidence="2 3" key="1">
    <citation type="submission" date="2019-03" db="EMBL/GenBank/DDBJ databases">
        <title>Arthrobacter sp. nov., an bacterium isolated from biocrust in Mu Us Desert.</title>
        <authorList>
            <person name="Lixiong L."/>
        </authorList>
    </citation>
    <scope>NUCLEOTIDE SEQUENCE [LARGE SCALE GENOMIC DNA]</scope>
    <source>
        <strain evidence="2 3">SLN-3</strain>
    </source>
</reference>
<dbReference type="Proteomes" id="UP000295411">
    <property type="component" value="Unassembled WGS sequence"/>
</dbReference>
<dbReference type="Pfam" id="PF19459">
    <property type="entry name" value="DUF5996"/>
    <property type="match status" value="1"/>
</dbReference>
<protein>
    <recommendedName>
        <fullName evidence="4">Ava_C0101 and related proteins</fullName>
    </recommendedName>
</protein>
<organism evidence="2 3">
    <name type="scientific">Arthrobacter crusticola</name>
    <dbReference type="NCBI Taxonomy" id="2547960"/>
    <lineage>
        <taxon>Bacteria</taxon>
        <taxon>Bacillati</taxon>
        <taxon>Actinomycetota</taxon>
        <taxon>Actinomycetes</taxon>
        <taxon>Micrococcales</taxon>
        <taxon>Micrococcaceae</taxon>
        <taxon>Arthrobacter</taxon>
    </lineage>
</organism>
<feature type="region of interest" description="Disordered" evidence="1">
    <location>
        <begin position="284"/>
        <end position="304"/>
    </location>
</feature>
<dbReference type="AlphaFoldDB" id="A0A4R5TXH7"/>
<proteinExistence type="predicted"/>
<comment type="caution">
    <text evidence="2">The sequence shown here is derived from an EMBL/GenBank/DDBJ whole genome shotgun (WGS) entry which is preliminary data.</text>
</comment>
<evidence type="ECO:0000313" key="2">
    <source>
        <dbReference type="EMBL" id="TDK25896.1"/>
    </source>
</evidence>
<feature type="compositionally biased region" description="Pro residues" evidence="1">
    <location>
        <begin position="295"/>
        <end position="304"/>
    </location>
</feature>
<evidence type="ECO:0000313" key="3">
    <source>
        <dbReference type="Proteomes" id="UP000295411"/>
    </source>
</evidence>
<dbReference type="OrthoDB" id="9800945at2"/>
<name>A0A4R5TXH7_9MICC</name>
<gene>
    <name evidence="2" type="ORF">E2F48_09115</name>
</gene>
<sequence length="304" mass="33631">MLVDDWDDTRATLHMWLQIVGKIRMAHAPLVNHWWQVPLYVSPRGLGTSTVPCGQSTFDIEFDFITDTLRVRHSGGREGVVALEPKPVSQFYSELTAVLAELGIPVAIRAVPNEVDPAVPFADDHENRSYDHDAVHLFWQQLTQAARVLQLFRSSFAGKSSPVHFFWGGMDLACTRFSGRPAPPHPGGVPNCPDWVMVEGYSHELWSSGFWAGGSPEGSFYSYAYPEPEGYPAVSAGPPEASYRKDLGLFLLPYDAVRRSADPDATVLEFLRSTYEAAADAAGWDRSTLETDPGRLPPLAPRET</sequence>
<dbReference type="InterPro" id="IPR046038">
    <property type="entry name" value="DUF5996"/>
</dbReference>
<evidence type="ECO:0008006" key="4">
    <source>
        <dbReference type="Google" id="ProtNLM"/>
    </source>
</evidence>
<keyword evidence="3" id="KW-1185">Reference proteome</keyword>